<sequence length="265" mass="30157">MNTPTLNNPDVSFSALNLKKLVIYKQTFPSRYFSVLPCLEELVFVMSSTDSSKLNLPESLISLHFNNCLPFSNIGNSKILKSFKEFHIVQTGDVPMILLRNIPSATKIFSFNNHPKTPHKFDLSLIPDSAKHVALTLPRCPYQGIFSEKLIYLSLDLHGYPIPFVEFYKQYKIGHLPNLLTFVVLIPSFVEHDLRDHIQTPAKVPSKCIRIYEIPERISEFLITRPTDDPYGNVKVIASGDLSVEDLKRRVLTPSWPSDPGLEFL</sequence>
<dbReference type="Proteomes" id="UP001165064">
    <property type="component" value="Unassembled WGS sequence"/>
</dbReference>
<gene>
    <name evidence="1" type="ORF">Amon02_000896200</name>
</gene>
<comment type="caution">
    <text evidence="1">The sequence shown here is derived from an EMBL/GenBank/DDBJ whole genome shotgun (WGS) entry which is preliminary data.</text>
</comment>
<proteinExistence type="predicted"/>
<protein>
    <submittedName>
        <fullName evidence="1">Unnamed protein product</fullName>
    </submittedName>
</protein>
<keyword evidence="2" id="KW-1185">Reference proteome</keyword>
<evidence type="ECO:0000313" key="2">
    <source>
        <dbReference type="Proteomes" id="UP001165064"/>
    </source>
</evidence>
<accession>A0ACB5TNS8</accession>
<name>A0ACB5TNS8_AMBMO</name>
<dbReference type="EMBL" id="BSXS01008174">
    <property type="protein sequence ID" value="GME91696.1"/>
    <property type="molecule type" value="Genomic_DNA"/>
</dbReference>
<evidence type="ECO:0000313" key="1">
    <source>
        <dbReference type="EMBL" id="GME91696.1"/>
    </source>
</evidence>
<organism evidence="1 2">
    <name type="scientific">Ambrosiozyma monospora</name>
    <name type="common">Yeast</name>
    <name type="synonym">Endomycopsis monosporus</name>
    <dbReference type="NCBI Taxonomy" id="43982"/>
    <lineage>
        <taxon>Eukaryota</taxon>
        <taxon>Fungi</taxon>
        <taxon>Dikarya</taxon>
        <taxon>Ascomycota</taxon>
        <taxon>Saccharomycotina</taxon>
        <taxon>Pichiomycetes</taxon>
        <taxon>Pichiales</taxon>
        <taxon>Pichiaceae</taxon>
        <taxon>Ambrosiozyma</taxon>
    </lineage>
</organism>
<reference evidence="1" key="1">
    <citation type="submission" date="2023-04" db="EMBL/GenBank/DDBJ databases">
        <title>Ambrosiozyma monospora NBRC 10751.</title>
        <authorList>
            <person name="Ichikawa N."/>
            <person name="Sato H."/>
            <person name="Tonouchi N."/>
        </authorList>
    </citation>
    <scope>NUCLEOTIDE SEQUENCE</scope>
    <source>
        <strain evidence="1">NBRC 10751</strain>
    </source>
</reference>